<evidence type="ECO:0000313" key="2">
    <source>
        <dbReference type="EMBL" id="GJS77259.1"/>
    </source>
</evidence>
<gene>
    <name evidence="2" type="ORF">Tco_0727140</name>
</gene>
<name>A0ABQ4YHK6_9ASTR</name>
<accession>A0ABQ4YHK6</accession>
<sequence>MQDITDEFMEFSSKVALRLKERIKENESKPRKIKKITKYPDTKALKNSAKHNFFENLEKKRFPTPASLLCVRYVRLIPSNPSQPRKNIFGFKPRKRANQSHHNLSSSLTIQPPTESNPSFMDNDPIERDPFSYYSFTLIESNLVFDPGGKTHDLSLKGSHG</sequence>
<proteinExistence type="predicted"/>
<feature type="compositionally biased region" description="Polar residues" evidence="1">
    <location>
        <begin position="100"/>
        <end position="120"/>
    </location>
</feature>
<dbReference type="EMBL" id="BQNB010010434">
    <property type="protein sequence ID" value="GJS77259.1"/>
    <property type="molecule type" value="Genomic_DNA"/>
</dbReference>
<protein>
    <submittedName>
        <fullName evidence="2">Uncharacterized protein</fullName>
    </submittedName>
</protein>
<dbReference type="Proteomes" id="UP001151760">
    <property type="component" value="Unassembled WGS sequence"/>
</dbReference>
<evidence type="ECO:0000256" key="1">
    <source>
        <dbReference type="SAM" id="MobiDB-lite"/>
    </source>
</evidence>
<feature type="region of interest" description="Disordered" evidence="1">
    <location>
        <begin position="100"/>
        <end position="123"/>
    </location>
</feature>
<evidence type="ECO:0000313" key="3">
    <source>
        <dbReference type="Proteomes" id="UP001151760"/>
    </source>
</evidence>
<reference evidence="2" key="1">
    <citation type="journal article" date="2022" name="Int. J. Mol. Sci.">
        <title>Draft Genome of Tanacetum Coccineum: Genomic Comparison of Closely Related Tanacetum-Family Plants.</title>
        <authorList>
            <person name="Yamashiro T."/>
            <person name="Shiraishi A."/>
            <person name="Nakayama K."/>
            <person name="Satake H."/>
        </authorList>
    </citation>
    <scope>NUCLEOTIDE SEQUENCE</scope>
</reference>
<comment type="caution">
    <text evidence="2">The sequence shown here is derived from an EMBL/GenBank/DDBJ whole genome shotgun (WGS) entry which is preliminary data.</text>
</comment>
<organism evidence="2 3">
    <name type="scientific">Tanacetum coccineum</name>
    <dbReference type="NCBI Taxonomy" id="301880"/>
    <lineage>
        <taxon>Eukaryota</taxon>
        <taxon>Viridiplantae</taxon>
        <taxon>Streptophyta</taxon>
        <taxon>Embryophyta</taxon>
        <taxon>Tracheophyta</taxon>
        <taxon>Spermatophyta</taxon>
        <taxon>Magnoliopsida</taxon>
        <taxon>eudicotyledons</taxon>
        <taxon>Gunneridae</taxon>
        <taxon>Pentapetalae</taxon>
        <taxon>asterids</taxon>
        <taxon>campanulids</taxon>
        <taxon>Asterales</taxon>
        <taxon>Asteraceae</taxon>
        <taxon>Asteroideae</taxon>
        <taxon>Anthemideae</taxon>
        <taxon>Anthemidinae</taxon>
        <taxon>Tanacetum</taxon>
    </lineage>
</organism>
<keyword evidence="3" id="KW-1185">Reference proteome</keyword>
<reference evidence="2" key="2">
    <citation type="submission" date="2022-01" db="EMBL/GenBank/DDBJ databases">
        <authorList>
            <person name="Yamashiro T."/>
            <person name="Shiraishi A."/>
            <person name="Satake H."/>
            <person name="Nakayama K."/>
        </authorList>
    </citation>
    <scope>NUCLEOTIDE SEQUENCE</scope>
</reference>